<protein>
    <recommendedName>
        <fullName evidence="1">RNA-directed RNA polymerase</fullName>
        <ecNumber evidence="1">2.7.7.48</ecNumber>
    </recommendedName>
    <alternativeName>
        <fullName evidence="7">RNA replicase beta chain</fullName>
    </alternativeName>
</protein>
<evidence type="ECO:0000256" key="8">
    <source>
        <dbReference type="ARBA" id="ARBA00048744"/>
    </source>
</evidence>
<evidence type="ECO:0000256" key="5">
    <source>
        <dbReference type="ARBA" id="ARBA00022741"/>
    </source>
</evidence>
<evidence type="ECO:0000256" key="4">
    <source>
        <dbReference type="ARBA" id="ARBA00022695"/>
    </source>
</evidence>
<organism evidence="11">
    <name type="scientific">Leviviridae sp</name>
    <dbReference type="NCBI Taxonomy" id="2027243"/>
    <lineage>
        <taxon>Viruses</taxon>
        <taxon>Riboviria</taxon>
        <taxon>Orthornavirae</taxon>
        <taxon>Lenarviricota</taxon>
        <taxon>Leviviricetes</taxon>
        <taxon>Norzivirales</taxon>
        <taxon>Fiersviridae</taxon>
    </lineage>
</organism>
<keyword evidence="5" id="KW-0547">Nucleotide-binding</keyword>
<proteinExistence type="predicted"/>
<feature type="binding site" evidence="9">
    <location>
        <position position="465"/>
    </location>
    <ligand>
        <name>Mg(2+)</name>
        <dbReference type="ChEBI" id="CHEBI:18420"/>
        <label>2</label>
    </ligand>
</feature>
<dbReference type="SUPFAM" id="SSF56672">
    <property type="entry name" value="DNA/RNA polymerases"/>
    <property type="match status" value="1"/>
</dbReference>
<dbReference type="InterPro" id="IPR007096">
    <property type="entry name" value="RNA-dir_Rpol_cat_phage"/>
</dbReference>
<evidence type="ECO:0000256" key="9">
    <source>
        <dbReference type="PIRSR" id="PIRSR605093-1"/>
    </source>
</evidence>
<dbReference type="GO" id="GO:0003968">
    <property type="term" value="F:RNA-directed RNA polymerase activity"/>
    <property type="evidence" value="ECO:0007669"/>
    <property type="project" value="UniProtKB-KW"/>
</dbReference>
<comment type="catalytic activity">
    <reaction evidence="8">
        <text>RNA(n) + a ribonucleoside 5'-triphosphate = RNA(n+1) + diphosphate</text>
        <dbReference type="Rhea" id="RHEA:21248"/>
        <dbReference type="Rhea" id="RHEA-COMP:14527"/>
        <dbReference type="Rhea" id="RHEA-COMP:17342"/>
        <dbReference type="ChEBI" id="CHEBI:33019"/>
        <dbReference type="ChEBI" id="CHEBI:61557"/>
        <dbReference type="ChEBI" id="CHEBI:140395"/>
        <dbReference type="EC" id="2.7.7.48"/>
    </reaction>
</comment>
<dbReference type="GO" id="GO:0046872">
    <property type="term" value="F:metal ion binding"/>
    <property type="evidence" value="ECO:0007669"/>
    <property type="project" value="UniProtKB-KW"/>
</dbReference>
<evidence type="ECO:0000256" key="3">
    <source>
        <dbReference type="ARBA" id="ARBA00022679"/>
    </source>
</evidence>
<sequence length="669" mass="75933">MKSQESALLHVVRGICKDVLAAYPAIEGLGLDIERLALYCQTRGLALFTLDLPNLDSLLLSGLESGCLQLSGPLSRRVSKRVKVPRLFSGLWLQVFDRDACLRQDADVTSIFFLRQLCCIGKKLEVACSPDRIRTTLENYHDIEKSIRKPTLQWFSDELDNDNQLESVHLVQALDDTFFEPENLPLFSMQIEKSEEEIQAKREDRILLVRVQQVADLILSRFDFFDPIEYSARLESEGKGTGFKHGPGAVAEKRKQWEKSNFLHWPAKLERLFPYELCGTTAGFLGEKPLNHEVPSTLYCVPKTAKGPRLIAAEPTSHMWCQKCIESFLREQFRKHFGGSFIDLNDQTKSGAMVLQASRDRSLATVDLSDASDRLSCWTVERIFRKHSSLLYHLHAARTRLLKDSISEDQNLFIKLKKFATQGTASTFPVQSFVFLCIALGSCIEGNVTWHKIRGMRTQVRVYGDDIIIPSHGYARLNRIMTALGLKVNVAKSYVNGKFRESCGVDGYDGYDVTPVKPKTIIADSPASCQAVVDTSNNLFNKGLWYASDSLRALLPARLRRGIRIVGINDAGFSGLTSYSGSDESHLAKRWNSRLHRYEVRVWTLLVRTQERDREGLPALLDFFASKHNHEHARIVSEYRDVRKTRDGFLWEPLNSGARLYSAEPRHRD</sequence>
<evidence type="ECO:0000256" key="2">
    <source>
        <dbReference type="ARBA" id="ARBA00022484"/>
    </source>
</evidence>
<gene>
    <name evidence="11" type="ORF">H1Rhizo27667_000003</name>
</gene>
<dbReference type="EC" id="2.7.7.48" evidence="1"/>
<accession>A0A514D7T0</accession>
<keyword evidence="6" id="KW-0693">Viral RNA replication</keyword>
<comment type="cofactor">
    <cofactor evidence="9">
        <name>Mg(2+)</name>
        <dbReference type="ChEBI" id="CHEBI:18420"/>
    </cofactor>
    <text evidence="9">Binds 2 Mg(2+) per subunit.</text>
</comment>
<evidence type="ECO:0000256" key="1">
    <source>
        <dbReference type="ARBA" id="ARBA00012494"/>
    </source>
</evidence>
<dbReference type="PROSITE" id="PS50522">
    <property type="entry name" value="RDRP_PHAGE"/>
    <property type="match status" value="1"/>
</dbReference>
<keyword evidence="9" id="KW-0460">Magnesium</keyword>
<dbReference type="GO" id="GO:0000166">
    <property type="term" value="F:nucleotide binding"/>
    <property type="evidence" value="ECO:0007669"/>
    <property type="project" value="UniProtKB-KW"/>
</dbReference>
<evidence type="ECO:0000313" key="11">
    <source>
        <dbReference type="EMBL" id="QDH89681.1"/>
    </source>
</evidence>
<keyword evidence="2 11" id="KW-0696">RNA-directed RNA polymerase</keyword>
<dbReference type="InterPro" id="IPR005093">
    <property type="entry name" value="RNArep_beta"/>
</dbReference>
<name>A0A514D7T0_9VIRU</name>
<reference evidence="11" key="1">
    <citation type="submission" date="2019-05" db="EMBL/GenBank/DDBJ databases">
        <title>Metatranscriptomic reconstruction reveals RNA viruses with the potential to shape carbon cycling in soil.</title>
        <authorList>
            <person name="Starr E.P."/>
            <person name="Nuccio E."/>
            <person name="Pett-Ridge J."/>
            <person name="Banfield J.F."/>
            <person name="Firestone M.K."/>
        </authorList>
    </citation>
    <scope>NUCLEOTIDE SEQUENCE</scope>
    <source>
        <strain evidence="11">H1_Rhizo_27_scaffold_667</strain>
    </source>
</reference>
<feature type="domain" description="RdRp catalytic" evidence="10">
    <location>
        <begin position="352"/>
        <end position="497"/>
    </location>
</feature>
<feature type="binding site" evidence="9">
    <location>
        <position position="466"/>
    </location>
    <ligand>
        <name>Mg(2+)</name>
        <dbReference type="ChEBI" id="CHEBI:18420"/>
        <label>2</label>
    </ligand>
</feature>
<evidence type="ECO:0000256" key="7">
    <source>
        <dbReference type="ARBA" id="ARBA00030248"/>
    </source>
</evidence>
<dbReference type="InterPro" id="IPR043502">
    <property type="entry name" value="DNA/RNA_pol_sf"/>
</dbReference>
<dbReference type="GO" id="GO:0039694">
    <property type="term" value="P:viral RNA genome replication"/>
    <property type="evidence" value="ECO:0007669"/>
    <property type="project" value="InterPro"/>
</dbReference>
<evidence type="ECO:0000256" key="6">
    <source>
        <dbReference type="ARBA" id="ARBA00022953"/>
    </source>
</evidence>
<dbReference type="EMBL" id="MN034969">
    <property type="protein sequence ID" value="QDH89681.1"/>
    <property type="molecule type" value="Genomic_RNA"/>
</dbReference>
<feature type="binding site" evidence="9">
    <location>
        <position position="367"/>
    </location>
    <ligand>
        <name>Mg(2+)</name>
        <dbReference type="ChEBI" id="CHEBI:18420"/>
        <label>2</label>
    </ligand>
</feature>
<dbReference type="Pfam" id="PF03431">
    <property type="entry name" value="RNA_replicase_B"/>
    <property type="match status" value="1"/>
</dbReference>
<keyword evidence="9" id="KW-0479">Metal-binding</keyword>
<keyword evidence="4" id="KW-0548">Nucleotidyltransferase</keyword>
<keyword evidence="3" id="KW-0808">Transferase</keyword>
<evidence type="ECO:0000259" key="10">
    <source>
        <dbReference type="PROSITE" id="PS50522"/>
    </source>
</evidence>